<protein>
    <submittedName>
        <fullName evidence="14">G-protein coupled receptors family 1 profile domain-containing protein</fullName>
    </submittedName>
</protein>
<dbReference type="PANTHER" id="PTHR24248:SF174">
    <property type="entry name" value="TYRAMINE_OCTOPAMINE RECEPTOR"/>
    <property type="match status" value="1"/>
</dbReference>
<feature type="transmembrane region" description="Helical" evidence="11">
    <location>
        <begin position="65"/>
        <end position="86"/>
    </location>
</feature>
<evidence type="ECO:0000256" key="6">
    <source>
        <dbReference type="ARBA" id="ARBA00023136"/>
    </source>
</evidence>
<feature type="domain" description="G-protein coupled receptors family 1 profile" evidence="12">
    <location>
        <begin position="47"/>
        <end position="140"/>
    </location>
</feature>
<keyword evidence="5 10" id="KW-0297">G-protein coupled receptor</keyword>
<reference evidence="14" key="1">
    <citation type="submission" date="2022-11" db="UniProtKB">
        <authorList>
            <consortium name="WormBaseParasite"/>
        </authorList>
    </citation>
    <scope>IDENTIFICATION</scope>
</reference>
<dbReference type="OMA" id="GNATICF"/>
<dbReference type="Pfam" id="PF00001">
    <property type="entry name" value="7tm_1"/>
    <property type="match status" value="1"/>
</dbReference>
<dbReference type="Gene3D" id="1.20.1070.10">
    <property type="entry name" value="Rhodopsin 7-helix transmembrane proteins"/>
    <property type="match status" value="1"/>
</dbReference>
<evidence type="ECO:0000256" key="7">
    <source>
        <dbReference type="ARBA" id="ARBA00023170"/>
    </source>
</evidence>
<dbReference type="WBParaSite" id="nRc.2.0.1.t42003-RA">
    <property type="protein sequence ID" value="nRc.2.0.1.t42003-RA"/>
    <property type="gene ID" value="nRc.2.0.1.g42003"/>
</dbReference>
<evidence type="ECO:0000256" key="2">
    <source>
        <dbReference type="ARBA" id="ARBA00022475"/>
    </source>
</evidence>
<evidence type="ECO:0000256" key="3">
    <source>
        <dbReference type="ARBA" id="ARBA00022692"/>
    </source>
</evidence>
<evidence type="ECO:0000256" key="9">
    <source>
        <dbReference type="ARBA" id="ARBA00023224"/>
    </source>
</evidence>
<keyword evidence="8" id="KW-0325">Glycoprotein</keyword>
<dbReference type="GO" id="GO:0004930">
    <property type="term" value="F:G protein-coupled receptor activity"/>
    <property type="evidence" value="ECO:0007669"/>
    <property type="project" value="UniProtKB-KW"/>
</dbReference>
<evidence type="ECO:0000313" key="13">
    <source>
        <dbReference type="Proteomes" id="UP000887565"/>
    </source>
</evidence>
<comment type="subcellular location">
    <subcellularLocation>
        <location evidence="1">Cell membrane</location>
        <topology evidence="1">Multi-pass membrane protein</topology>
    </subcellularLocation>
</comment>
<comment type="similarity">
    <text evidence="10">Belongs to the G-protein coupled receptor 1 family.</text>
</comment>
<sequence length="140" mass="15328">MLNHTLSNCYDHLRSSAFSSSADERRYLTFGVQFCVLILLTLLVICGNTLVILAVLCYKHLRGAGGLLIASLAGADLSVGLFVLPFSAVNQASGGVWPFGSVWCQMWLAIDVWMCTSSIYNLIAIAFDRFVAVTKPLSYR</sequence>
<evidence type="ECO:0000313" key="14">
    <source>
        <dbReference type="WBParaSite" id="nRc.2.0.1.t42003-RA"/>
    </source>
</evidence>
<evidence type="ECO:0000259" key="12">
    <source>
        <dbReference type="PROSITE" id="PS50262"/>
    </source>
</evidence>
<feature type="transmembrane region" description="Helical" evidence="11">
    <location>
        <begin position="106"/>
        <end position="127"/>
    </location>
</feature>
<evidence type="ECO:0000256" key="4">
    <source>
        <dbReference type="ARBA" id="ARBA00022989"/>
    </source>
</evidence>
<proteinExistence type="inferred from homology"/>
<dbReference type="InterPro" id="IPR000276">
    <property type="entry name" value="GPCR_Rhodpsn"/>
</dbReference>
<dbReference type="PANTHER" id="PTHR24248">
    <property type="entry name" value="ADRENERGIC RECEPTOR-RELATED G-PROTEIN COUPLED RECEPTOR"/>
    <property type="match status" value="1"/>
</dbReference>
<keyword evidence="4 11" id="KW-1133">Transmembrane helix</keyword>
<dbReference type="InterPro" id="IPR017452">
    <property type="entry name" value="GPCR_Rhodpsn_7TM"/>
</dbReference>
<keyword evidence="3 10" id="KW-0812">Transmembrane</keyword>
<keyword evidence="6 11" id="KW-0472">Membrane</keyword>
<dbReference type="SUPFAM" id="SSF81321">
    <property type="entry name" value="Family A G protein-coupled receptor-like"/>
    <property type="match status" value="1"/>
</dbReference>
<organism evidence="13 14">
    <name type="scientific">Romanomermis culicivorax</name>
    <name type="common">Nematode worm</name>
    <dbReference type="NCBI Taxonomy" id="13658"/>
    <lineage>
        <taxon>Eukaryota</taxon>
        <taxon>Metazoa</taxon>
        <taxon>Ecdysozoa</taxon>
        <taxon>Nematoda</taxon>
        <taxon>Enoplea</taxon>
        <taxon>Dorylaimia</taxon>
        <taxon>Mermithida</taxon>
        <taxon>Mermithoidea</taxon>
        <taxon>Mermithidae</taxon>
        <taxon>Romanomermis</taxon>
    </lineage>
</organism>
<evidence type="ECO:0000256" key="8">
    <source>
        <dbReference type="ARBA" id="ARBA00023180"/>
    </source>
</evidence>
<feature type="transmembrane region" description="Helical" evidence="11">
    <location>
        <begin position="30"/>
        <end position="58"/>
    </location>
</feature>
<accession>A0A915KTB2</accession>
<evidence type="ECO:0000256" key="1">
    <source>
        <dbReference type="ARBA" id="ARBA00004651"/>
    </source>
</evidence>
<dbReference type="PRINTS" id="PR00237">
    <property type="entry name" value="GPCRRHODOPSN"/>
</dbReference>
<keyword evidence="2" id="KW-1003">Cell membrane</keyword>
<dbReference type="PROSITE" id="PS00237">
    <property type="entry name" value="G_PROTEIN_RECEP_F1_1"/>
    <property type="match status" value="1"/>
</dbReference>
<keyword evidence="9 10" id="KW-0807">Transducer</keyword>
<evidence type="ECO:0000256" key="5">
    <source>
        <dbReference type="ARBA" id="ARBA00023040"/>
    </source>
</evidence>
<dbReference type="PROSITE" id="PS50262">
    <property type="entry name" value="G_PROTEIN_RECEP_F1_2"/>
    <property type="match status" value="1"/>
</dbReference>
<dbReference type="AlphaFoldDB" id="A0A915KTB2"/>
<name>A0A915KTB2_ROMCU</name>
<evidence type="ECO:0000256" key="11">
    <source>
        <dbReference type="SAM" id="Phobius"/>
    </source>
</evidence>
<evidence type="ECO:0000256" key="10">
    <source>
        <dbReference type="RuleBase" id="RU000688"/>
    </source>
</evidence>
<dbReference type="Proteomes" id="UP000887565">
    <property type="component" value="Unplaced"/>
</dbReference>
<keyword evidence="13" id="KW-1185">Reference proteome</keyword>
<dbReference type="GO" id="GO:0005886">
    <property type="term" value="C:plasma membrane"/>
    <property type="evidence" value="ECO:0007669"/>
    <property type="project" value="UniProtKB-SubCell"/>
</dbReference>
<keyword evidence="7 10" id="KW-0675">Receptor</keyword>